<dbReference type="STRING" id="1610493.RPIT_02315"/>
<name>A0A1Q2CCE1_9ACTN</name>
<evidence type="ECO:0000313" key="1">
    <source>
        <dbReference type="EMBL" id="AQP43793.1"/>
    </source>
</evidence>
<gene>
    <name evidence="1" type="ORF">RPIT_02315</name>
</gene>
<organism evidence="1 2">
    <name type="scientific">Tessaracoccus flavus</name>
    <dbReference type="NCBI Taxonomy" id="1610493"/>
    <lineage>
        <taxon>Bacteria</taxon>
        <taxon>Bacillati</taxon>
        <taxon>Actinomycetota</taxon>
        <taxon>Actinomycetes</taxon>
        <taxon>Propionibacteriales</taxon>
        <taxon>Propionibacteriaceae</taxon>
        <taxon>Tessaracoccus</taxon>
    </lineage>
</organism>
<reference evidence="1 2" key="1">
    <citation type="journal article" date="2016" name="Int. J. Syst. Evol. Microbiol.">
        <title>Tessaracoccus flavus sp. nov., isolated from the drainage system of a lindane-producing factory.</title>
        <authorList>
            <person name="Kumari R."/>
            <person name="Singh P."/>
            <person name="Schumann P."/>
            <person name="Lal R."/>
        </authorList>
    </citation>
    <scope>NUCLEOTIDE SEQUENCE [LARGE SCALE GENOMIC DNA]</scope>
    <source>
        <strain evidence="1 2">RP1T</strain>
    </source>
</reference>
<keyword evidence="2" id="KW-1185">Reference proteome</keyword>
<dbReference type="EMBL" id="CP019605">
    <property type="protein sequence ID" value="AQP43793.1"/>
    <property type="molecule type" value="Genomic_DNA"/>
</dbReference>
<protein>
    <submittedName>
        <fullName evidence="1">Transposase</fullName>
    </submittedName>
</protein>
<dbReference type="Proteomes" id="UP000188324">
    <property type="component" value="Chromosome"/>
</dbReference>
<dbReference type="KEGG" id="tfl:RPIT_02315"/>
<accession>A0A1Q2CCE1</accession>
<dbReference type="SUPFAM" id="SSF46689">
    <property type="entry name" value="Homeodomain-like"/>
    <property type="match status" value="1"/>
</dbReference>
<sequence length="157" mass="17056">MANKPAPALPLREGDQAILEKVLRTSSTTAGAAQRARIVLLASQGTTNALIAELAGVSRPTVNLWRGRYLEHGMAGLVDVQRPGRPKVVDDAEIITATLTPPPKRLGVTHWSSRLLAPRLGVHHSTITKAWKKYGVRPWKAETFKFSTEPRTGGQGH</sequence>
<evidence type="ECO:0000313" key="2">
    <source>
        <dbReference type="Proteomes" id="UP000188324"/>
    </source>
</evidence>
<dbReference type="InterPro" id="IPR009057">
    <property type="entry name" value="Homeodomain-like_sf"/>
</dbReference>
<proteinExistence type="predicted"/>
<dbReference type="RefSeq" id="WP_418361363.1">
    <property type="nucleotide sequence ID" value="NZ_CP019605.1"/>
</dbReference>
<dbReference type="AlphaFoldDB" id="A0A1Q2CCE1"/>
<dbReference type="Pfam" id="PF13565">
    <property type="entry name" value="HTH_32"/>
    <property type="match status" value="1"/>
</dbReference>